<dbReference type="EMBL" id="CP066065">
    <property type="protein sequence ID" value="QQC43837.1"/>
    <property type="molecule type" value="Genomic_DNA"/>
</dbReference>
<keyword evidence="2" id="KW-1185">Reference proteome</keyword>
<dbReference type="RefSeq" id="WP_074633067.1">
    <property type="nucleotide sequence ID" value="NZ_CP066065.1"/>
</dbReference>
<accession>A0AAP9Y6R1</accession>
<sequence length="195" mass="20957">MTVFDVSCPPDEAVARCVDFWRAINVSGESRAIAKELANRSWSGTELTVVVKTTRMPDLVGIEAPGGSPDPFLVVALGGLAAYLTLKAVRAQLNKRTIIIAAHPSTYAGRASTELWCFPWDRLIQRAQPGTDPLTRVYAYLHASLHCQGILLGPPRLVNPANLPDDHVLAPASLAATRGDTTAPFTSHFSRGGRS</sequence>
<protein>
    <submittedName>
        <fullName evidence="1">Uncharacterized protein</fullName>
    </submittedName>
</protein>
<organism evidence="1 2">
    <name type="scientific">Schaalia meyeri</name>
    <dbReference type="NCBI Taxonomy" id="52773"/>
    <lineage>
        <taxon>Bacteria</taxon>
        <taxon>Bacillati</taxon>
        <taxon>Actinomycetota</taxon>
        <taxon>Actinomycetes</taxon>
        <taxon>Actinomycetales</taxon>
        <taxon>Actinomycetaceae</taxon>
        <taxon>Schaalia</taxon>
    </lineage>
</organism>
<reference evidence="1 2" key="1">
    <citation type="submission" date="2020-12" db="EMBL/GenBank/DDBJ databases">
        <title>FDA dAtabase for Regulatory Grade micrObial Sequences (FDA-ARGOS): Supporting development and validation of Infectious Disease Dx tests.</title>
        <authorList>
            <person name="Sproer C."/>
            <person name="Gronow S."/>
            <person name="Severitt S."/>
            <person name="Schroder I."/>
            <person name="Tallon L."/>
            <person name="Sadzewicz L."/>
            <person name="Zhao X."/>
            <person name="Boylan J."/>
            <person name="Ott S."/>
            <person name="Bowen H."/>
            <person name="Vavikolanu K."/>
            <person name="Mehta A."/>
            <person name="Aluvathingal J."/>
            <person name="Nadendla S."/>
            <person name="Lowell S."/>
            <person name="Myers T."/>
            <person name="Yan Y."/>
            <person name="Sichtig H."/>
        </authorList>
    </citation>
    <scope>NUCLEOTIDE SEQUENCE [LARGE SCALE GENOMIC DNA]</scope>
    <source>
        <strain evidence="1 2">FDAARGOS_985</strain>
    </source>
</reference>
<evidence type="ECO:0000313" key="2">
    <source>
        <dbReference type="Proteomes" id="UP000595220"/>
    </source>
</evidence>
<name>A0AAP9Y6R1_9ACTO</name>
<dbReference type="Proteomes" id="UP000595220">
    <property type="component" value="Chromosome"/>
</dbReference>
<evidence type="ECO:0000313" key="1">
    <source>
        <dbReference type="EMBL" id="QQC43837.1"/>
    </source>
</evidence>
<proteinExistence type="predicted"/>
<dbReference type="AlphaFoldDB" id="A0AAP9Y6R1"/>
<gene>
    <name evidence="1" type="ORF">I6H42_08750</name>
</gene>